<feature type="region of interest" description="Disordered" evidence="1">
    <location>
        <begin position="192"/>
        <end position="238"/>
    </location>
</feature>
<name>A0ABQ5STA2_9ACTN</name>
<dbReference type="RefSeq" id="WP_189119827.1">
    <property type="nucleotide sequence ID" value="NZ_BMRK01000015.1"/>
</dbReference>
<keyword evidence="3" id="KW-1185">Reference proteome</keyword>
<dbReference type="Proteomes" id="UP001142292">
    <property type="component" value="Unassembled WGS sequence"/>
</dbReference>
<gene>
    <name evidence="2" type="ORF">GCM10017579_10470</name>
</gene>
<comment type="caution">
    <text evidence="2">The sequence shown here is derived from an EMBL/GenBank/DDBJ whole genome shotgun (WGS) entry which is preliminary data.</text>
</comment>
<evidence type="ECO:0000313" key="2">
    <source>
        <dbReference type="EMBL" id="GLJ67011.1"/>
    </source>
</evidence>
<protein>
    <recommendedName>
        <fullName evidence="4">MBG domain-containing protein</fullName>
    </recommendedName>
</protein>
<evidence type="ECO:0000313" key="3">
    <source>
        <dbReference type="Proteomes" id="UP001142292"/>
    </source>
</evidence>
<proteinExistence type="predicted"/>
<evidence type="ECO:0000256" key="1">
    <source>
        <dbReference type="SAM" id="MobiDB-lite"/>
    </source>
</evidence>
<sequence>MTVVLTSPVQGLNVGDNYTGTLESWLVVNGYAKAAAPVAYADTFAISPAPVAAAVEGSADAVNIVAAGALVVEVDGHNRYTIALAAADTPAAVVTKVNAAIGAVATASLNAGNFRLASDSTGSLSSVRIISGTGSVLANLFLTAGQFDRGEDGNDNATDYTGDVTIDGRLTLDAGGRAAGVLPVSDPTVAANREDPKWPATDEVFDTSTLANAPGGSTNSKSNPTYTIDGNADGDTID</sequence>
<dbReference type="EMBL" id="BSEL01000003">
    <property type="protein sequence ID" value="GLJ67011.1"/>
    <property type="molecule type" value="Genomic_DNA"/>
</dbReference>
<accession>A0ABQ5STA2</accession>
<reference evidence="2" key="1">
    <citation type="journal article" date="2014" name="Int. J. Syst. Evol. Microbiol.">
        <title>Complete genome of a new Firmicutes species belonging to the dominant human colonic microbiota ('Ruminococcus bicirculans') reveals two chromosomes and a selective capacity to utilize plant glucans.</title>
        <authorList>
            <consortium name="NISC Comparative Sequencing Program"/>
            <person name="Wegmann U."/>
            <person name="Louis P."/>
            <person name="Goesmann A."/>
            <person name="Henrissat B."/>
            <person name="Duncan S.H."/>
            <person name="Flint H.J."/>
        </authorList>
    </citation>
    <scope>NUCLEOTIDE SEQUENCE</scope>
    <source>
        <strain evidence="2">VKM Ac-1246</strain>
    </source>
</reference>
<organism evidence="2 3">
    <name type="scientific">Nocardioides luteus</name>
    <dbReference type="NCBI Taxonomy" id="1844"/>
    <lineage>
        <taxon>Bacteria</taxon>
        <taxon>Bacillati</taxon>
        <taxon>Actinomycetota</taxon>
        <taxon>Actinomycetes</taxon>
        <taxon>Propionibacteriales</taxon>
        <taxon>Nocardioidaceae</taxon>
        <taxon>Nocardioides</taxon>
    </lineage>
</organism>
<reference evidence="2" key="2">
    <citation type="submission" date="2023-01" db="EMBL/GenBank/DDBJ databases">
        <authorList>
            <person name="Sun Q."/>
            <person name="Evtushenko L."/>
        </authorList>
    </citation>
    <scope>NUCLEOTIDE SEQUENCE</scope>
    <source>
        <strain evidence="2">VKM Ac-1246</strain>
    </source>
</reference>
<evidence type="ECO:0008006" key="4">
    <source>
        <dbReference type="Google" id="ProtNLM"/>
    </source>
</evidence>
<feature type="compositionally biased region" description="Polar residues" evidence="1">
    <location>
        <begin position="206"/>
        <end position="228"/>
    </location>
</feature>